<evidence type="ECO:0000256" key="1">
    <source>
        <dbReference type="SAM" id="MobiDB-lite"/>
    </source>
</evidence>
<gene>
    <name evidence="2" type="ORF">ATW55_14715</name>
</gene>
<accession>A0A124IW40</accession>
<keyword evidence="3" id="KW-1185">Reference proteome</keyword>
<dbReference type="Proteomes" id="UP000053557">
    <property type="component" value="Unassembled WGS sequence"/>
</dbReference>
<proteinExistence type="predicted"/>
<evidence type="ECO:0000313" key="3">
    <source>
        <dbReference type="Proteomes" id="UP000053557"/>
    </source>
</evidence>
<comment type="caution">
    <text evidence="2">The sequence shown here is derived from an EMBL/GenBank/DDBJ whole genome shotgun (WGS) entry which is preliminary data.</text>
</comment>
<feature type="compositionally biased region" description="Polar residues" evidence="1">
    <location>
        <begin position="10"/>
        <end position="28"/>
    </location>
</feature>
<feature type="region of interest" description="Disordered" evidence="1">
    <location>
        <begin position="1"/>
        <end position="28"/>
    </location>
</feature>
<protein>
    <recommendedName>
        <fullName evidence="4">SHOCT domain-containing protein</fullName>
    </recommendedName>
</protein>
<evidence type="ECO:0008006" key="4">
    <source>
        <dbReference type="Google" id="ProtNLM"/>
    </source>
</evidence>
<evidence type="ECO:0000313" key="2">
    <source>
        <dbReference type="EMBL" id="KUO96199.1"/>
    </source>
</evidence>
<name>A0A124IW40_9BACL</name>
<dbReference type="EMBL" id="LPVJ01000022">
    <property type="protein sequence ID" value="KUO96199.1"/>
    <property type="molecule type" value="Genomic_DNA"/>
</dbReference>
<reference evidence="2 3" key="1">
    <citation type="submission" date="2015-12" db="EMBL/GenBank/DDBJ databases">
        <title>Draft genome sequence of Acidibacillus ferrooxidans ITV001, isolated from a chalcopyrite acid mine drainage site in Brazil.</title>
        <authorList>
            <person name="Dall'Agnol H."/>
            <person name="Nancucheo I."/>
            <person name="Johnson B."/>
            <person name="Oliveira R."/>
            <person name="Leite L."/>
            <person name="Pylro V."/>
            <person name="Nunes G.L."/>
            <person name="Tzotzos G."/>
            <person name="Fernandes G.R."/>
            <person name="Dutra J."/>
            <person name="Orellana S.C."/>
            <person name="Oliveira G."/>
        </authorList>
    </citation>
    <scope>NUCLEOTIDE SEQUENCE [LARGE SCALE GENOMIC DNA]</scope>
    <source>
        <strain evidence="3">ITV01</strain>
    </source>
</reference>
<organism evidence="2 3">
    <name type="scientific">Ferroacidibacillus organovorans</name>
    <dbReference type="NCBI Taxonomy" id="1765683"/>
    <lineage>
        <taxon>Bacteria</taxon>
        <taxon>Bacillati</taxon>
        <taxon>Bacillota</taxon>
        <taxon>Bacilli</taxon>
        <taxon>Bacillales</taxon>
        <taxon>Alicyclobacillaceae</taxon>
        <taxon>Ferroacidibacillus</taxon>
    </lineage>
</organism>
<sequence length="70" mass="7659">MSCCGGSWGSKRNQNQSTQPTGVTQNSPIDTLKIRLAKGEISIEEYMRLMDVLQGNDPPQSGSSNIRKMS</sequence>
<dbReference type="AlphaFoldDB" id="A0A124IW40"/>